<protein>
    <recommendedName>
        <fullName evidence="2">DUF3943 domain-containing protein</fullName>
    </recommendedName>
</protein>
<dbReference type="KEGG" id="ssm:Spirs_4282"/>
<feature type="domain" description="DUF3943" evidence="2">
    <location>
        <begin position="80"/>
        <end position="185"/>
    </location>
</feature>
<dbReference type="Pfam" id="PF13084">
    <property type="entry name" value="DUF3943"/>
    <property type="match status" value="1"/>
</dbReference>
<organism evidence="3 4">
    <name type="scientific">Sediminispirochaeta smaragdinae (strain DSM 11293 / JCM 15392 / SEBR 4228)</name>
    <name type="common">Spirochaeta smaragdinae</name>
    <dbReference type="NCBI Taxonomy" id="573413"/>
    <lineage>
        <taxon>Bacteria</taxon>
        <taxon>Pseudomonadati</taxon>
        <taxon>Spirochaetota</taxon>
        <taxon>Spirochaetia</taxon>
        <taxon>Spirochaetales</taxon>
        <taxon>Spirochaetaceae</taxon>
        <taxon>Sediminispirochaeta</taxon>
    </lineage>
</organism>
<accession>E1RA36</accession>
<keyword evidence="4" id="KW-1185">Reference proteome</keyword>
<dbReference type="InterPro" id="IPR025079">
    <property type="entry name" value="DUF3943"/>
</dbReference>
<dbReference type="AlphaFoldDB" id="E1RA36"/>
<dbReference type="Proteomes" id="UP000002318">
    <property type="component" value="Chromosome"/>
</dbReference>
<dbReference type="HOGENOM" id="CLU_043391_0_0_12"/>
<dbReference type="eggNOG" id="ENOG502Z807">
    <property type="taxonomic scope" value="Bacteria"/>
</dbReference>
<keyword evidence="1" id="KW-0732">Signal</keyword>
<feature type="chain" id="PRO_5003150808" description="DUF3943 domain-containing protein" evidence="1">
    <location>
        <begin position="31"/>
        <end position="472"/>
    </location>
</feature>
<feature type="signal peptide" evidence="1">
    <location>
        <begin position="1"/>
        <end position="30"/>
    </location>
</feature>
<evidence type="ECO:0000313" key="4">
    <source>
        <dbReference type="Proteomes" id="UP000002318"/>
    </source>
</evidence>
<sequence>MLYNRDQVKYRHKLLILLLSTLFATAGVFAEEQASISFAVGIGETLFSNTLLWGFNRYVHHADYAMISSASISDNFTKPWVWDQDSFAVNHLGHPYQGSVYFSSARSAGNDFFTSASIGMLGSLSWELFMENERPSLNDLIVTTIGGTTLGEMLYRLSDLLLFGEEGQLHLPNLARKIGAFVMNPAKSINQSIFPDRTPIIAPISGSFFLSAGYSLIHVDQLDPRANYLSDDGIETNYQVDLHYGDPFYGTLAEPFSTFSLKGSFGSDLGNRVLLTFFSEGVLKGWRLYGKEIENRHTIGIFLHYDVIYNRFINLSSNAIGFGWLQQRPLNDAWSFSSDIHTAFVFMGASDLMYLKYQDLYGSPPSYERRNYSLGLGANIKLGFSLNRRQRLFFDLDYSFYGLSIIDDSVPEGGSSGKEFIGNVSLLGRLMMSDSWFLGIQGRLYHKESFYKDLRDMDAMYHDYSLIAGITF</sequence>
<evidence type="ECO:0000313" key="3">
    <source>
        <dbReference type="EMBL" id="ADK83355.1"/>
    </source>
</evidence>
<proteinExistence type="predicted"/>
<name>E1RA36_SEDSS</name>
<evidence type="ECO:0000259" key="2">
    <source>
        <dbReference type="Pfam" id="PF13084"/>
    </source>
</evidence>
<gene>
    <name evidence="3" type="ordered locus">Spirs_4282</name>
</gene>
<dbReference type="STRING" id="573413.Spirs_4282"/>
<reference evidence="3 4" key="1">
    <citation type="journal article" date="2010" name="Stand. Genomic Sci.">
        <title>Complete genome sequence of Spirochaeta smaragdinae type strain (SEBR 4228).</title>
        <authorList>
            <person name="Mavromatis K."/>
            <person name="Yasawong M."/>
            <person name="Chertkov O."/>
            <person name="Lapidus A."/>
            <person name="Lucas S."/>
            <person name="Nolan M."/>
            <person name="Del Rio T.G."/>
            <person name="Tice H."/>
            <person name="Cheng J.F."/>
            <person name="Pitluck S."/>
            <person name="Liolios K."/>
            <person name="Ivanova N."/>
            <person name="Tapia R."/>
            <person name="Han C."/>
            <person name="Bruce D."/>
            <person name="Goodwin L."/>
            <person name="Pati A."/>
            <person name="Chen A."/>
            <person name="Palaniappan K."/>
            <person name="Land M."/>
            <person name="Hauser L."/>
            <person name="Chang Y.J."/>
            <person name="Jeffries C.D."/>
            <person name="Detter J.C."/>
            <person name="Rohde M."/>
            <person name="Brambilla E."/>
            <person name="Spring S."/>
            <person name="Goker M."/>
            <person name="Sikorski J."/>
            <person name="Woyke T."/>
            <person name="Bristow J."/>
            <person name="Eisen J.A."/>
            <person name="Markowitz V."/>
            <person name="Hugenholtz P."/>
            <person name="Klenk H.P."/>
            <person name="Kyrpides N.C."/>
        </authorList>
    </citation>
    <scope>NUCLEOTIDE SEQUENCE [LARGE SCALE GENOMIC DNA]</scope>
    <source>
        <strain evidence="4">DSM 11293 / JCM 15392 / SEBR 4228</strain>
    </source>
</reference>
<dbReference type="EMBL" id="CP002116">
    <property type="protein sequence ID" value="ADK83355.1"/>
    <property type="molecule type" value="Genomic_DNA"/>
</dbReference>
<evidence type="ECO:0000256" key="1">
    <source>
        <dbReference type="SAM" id="SignalP"/>
    </source>
</evidence>